<dbReference type="NCBIfam" id="TIGR04188">
    <property type="entry name" value="methyltr_grsp"/>
    <property type="match status" value="1"/>
</dbReference>
<evidence type="ECO:0000256" key="4">
    <source>
        <dbReference type="ARBA" id="ARBA00013346"/>
    </source>
</evidence>
<keyword evidence="13" id="KW-1185">Reference proteome</keyword>
<evidence type="ECO:0000256" key="8">
    <source>
        <dbReference type="ARBA" id="ARBA00022691"/>
    </source>
</evidence>
<organism evidence="12 13">
    <name type="scientific">Streptomyces pyxinae</name>
    <dbReference type="NCBI Taxonomy" id="2970734"/>
    <lineage>
        <taxon>Bacteria</taxon>
        <taxon>Bacillati</taxon>
        <taxon>Actinomycetota</taxon>
        <taxon>Actinomycetes</taxon>
        <taxon>Kitasatosporales</taxon>
        <taxon>Streptomycetaceae</taxon>
        <taxon>Streptomyces</taxon>
    </lineage>
</organism>
<gene>
    <name evidence="12" type="primary">tgmC</name>
    <name evidence="12" type="ORF">NX801_26905</name>
</gene>
<dbReference type="CDD" id="cd02440">
    <property type="entry name" value="AdoMet_MTases"/>
    <property type="match status" value="1"/>
</dbReference>
<evidence type="ECO:0000256" key="9">
    <source>
        <dbReference type="ARBA" id="ARBA00030757"/>
    </source>
</evidence>
<dbReference type="RefSeq" id="WP_258790540.1">
    <property type="nucleotide sequence ID" value="NZ_JANUGQ010000032.1"/>
</dbReference>
<comment type="caution">
    <text evidence="12">The sequence shown here is derived from an EMBL/GenBank/DDBJ whole genome shotgun (WGS) entry which is preliminary data.</text>
</comment>
<protein>
    <recommendedName>
        <fullName evidence="4">Protein-L-isoaspartate O-methyltransferase</fullName>
        <ecNumber evidence="3">2.1.1.77</ecNumber>
    </recommendedName>
    <alternativeName>
        <fullName evidence="11">L-isoaspartyl protein carboxyl methyltransferase</fullName>
    </alternativeName>
    <alternativeName>
        <fullName evidence="9">Protein L-isoaspartyl methyltransferase</fullName>
    </alternativeName>
    <alternativeName>
        <fullName evidence="10">Protein-beta-aspartate methyltransferase</fullName>
    </alternativeName>
</protein>
<dbReference type="Gene3D" id="3.40.50.150">
    <property type="entry name" value="Vaccinia Virus protein VP39"/>
    <property type="match status" value="1"/>
</dbReference>
<proteinExistence type="inferred from homology"/>
<evidence type="ECO:0000256" key="11">
    <source>
        <dbReference type="ARBA" id="ARBA00031350"/>
    </source>
</evidence>
<accession>A0ABT2CP41</accession>
<dbReference type="PANTHER" id="PTHR11579:SF0">
    <property type="entry name" value="PROTEIN-L-ISOASPARTATE(D-ASPARTATE) O-METHYLTRANSFERASE"/>
    <property type="match status" value="1"/>
</dbReference>
<evidence type="ECO:0000256" key="7">
    <source>
        <dbReference type="ARBA" id="ARBA00022679"/>
    </source>
</evidence>
<evidence type="ECO:0000313" key="12">
    <source>
        <dbReference type="EMBL" id="MCS0639207.1"/>
    </source>
</evidence>
<evidence type="ECO:0000313" key="13">
    <source>
        <dbReference type="Proteomes" id="UP001431313"/>
    </source>
</evidence>
<evidence type="ECO:0000256" key="6">
    <source>
        <dbReference type="ARBA" id="ARBA00022603"/>
    </source>
</evidence>
<dbReference type="GO" id="GO:0008168">
    <property type="term" value="F:methyltransferase activity"/>
    <property type="evidence" value="ECO:0007669"/>
    <property type="project" value="UniProtKB-KW"/>
</dbReference>
<dbReference type="Proteomes" id="UP001431313">
    <property type="component" value="Unassembled WGS sequence"/>
</dbReference>
<dbReference type="SUPFAM" id="SSF53335">
    <property type="entry name" value="S-adenosyl-L-methionine-dependent methyltransferases"/>
    <property type="match status" value="1"/>
</dbReference>
<evidence type="ECO:0000256" key="2">
    <source>
        <dbReference type="ARBA" id="ARBA00005369"/>
    </source>
</evidence>
<dbReference type="InterPro" id="IPR000682">
    <property type="entry name" value="PCMT"/>
</dbReference>
<comment type="subcellular location">
    <subcellularLocation>
        <location evidence="1">Cytoplasm</location>
    </subcellularLocation>
</comment>
<dbReference type="GO" id="GO:0032259">
    <property type="term" value="P:methylation"/>
    <property type="evidence" value="ECO:0007669"/>
    <property type="project" value="UniProtKB-KW"/>
</dbReference>
<reference evidence="12" key="1">
    <citation type="submission" date="2022-08" db="EMBL/GenBank/DDBJ databases">
        <authorList>
            <person name="Somphong A."/>
            <person name="Phongsopitanun W."/>
        </authorList>
    </citation>
    <scope>NUCLEOTIDE SEQUENCE</scope>
    <source>
        <strain evidence="12">LP05-1</strain>
    </source>
</reference>
<dbReference type="PANTHER" id="PTHR11579">
    <property type="entry name" value="PROTEIN-L-ISOASPARTATE O-METHYLTRANSFERASE"/>
    <property type="match status" value="1"/>
</dbReference>
<evidence type="ECO:0000256" key="5">
    <source>
        <dbReference type="ARBA" id="ARBA00022490"/>
    </source>
</evidence>
<evidence type="ECO:0000256" key="1">
    <source>
        <dbReference type="ARBA" id="ARBA00004496"/>
    </source>
</evidence>
<dbReference type="EMBL" id="JANUGQ010000032">
    <property type="protein sequence ID" value="MCS0639207.1"/>
    <property type="molecule type" value="Genomic_DNA"/>
</dbReference>
<keyword evidence="5" id="KW-0963">Cytoplasm</keyword>
<keyword evidence="6 12" id="KW-0489">Methyltransferase</keyword>
<dbReference type="EC" id="2.1.1.77" evidence="3"/>
<keyword evidence="7" id="KW-0808">Transferase</keyword>
<keyword evidence="8" id="KW-0949">S-adenosyl-L-methionine</keyword>
<dbReference type="InterPro" id="IPR026448">
    <property type="entry name" value="Methyltr_grasp"/>
</dbReference>
<comment type="similarity">
    <text evidence="2">Belongs to the methyltransferase superfamily. L-isoaspartyl/D-aspartyl protein methyltransferase family.</text>
</comment>
<evidence type="ECO:0000256" key="10">
    <source>
        <dbReference type="ARBA" id="ARBA00031323"/>
    </source>
</evidence>
<dbReference type="Pfam" id="PF01135">
    <property type="entry name" value="PCMT"/>
    <property type="match status" value="1"/>
</dbReference>
<name>A0ABT2CP41_9ACTN</name>
<evidence type="ECO:0000256" key="3">
    <source>
        <dbReference type="ARBA" id="ARBA00011890"/>
    </source>
</evidence>
<dbReference type="InterPro" id="IPR029063">
    <property type="entry name" value="SAM-dependent_MTases_sf"/>
</dbReference>
<sequence length="388" mass="41985">MNGSEPERHRLAALLVSQGVLTSPWLREAVETMPREQFLHPGVFLDEGRNWRPVTALGTASDEWSKIAYSVDTLTTQLDGHLTADQVGEPVAGVPTSSSTDPTTVVGMIEALDLTAGHRVLEIGTGTGYSTALMCHYLGEDNVTTIEVDPQVAARADAALEAVGHSTWTMTGDGLLGHPRRAPYDRVIATCAVRRIPHTWIRQTRPGGIILSTVGSWPWGTGLAKVTVGDDGTAEGAIIGRSSFMQARAQAATPLAGDLSARTAYADSERIALLSPLVLEEWMPAFLAQLAVPGAQFVRATDGDGSLLRYLFDAERESFAEFVAADGGRWTVRQGGPVALWDDVERSLVAWQDAGLPEIESVRLRVTPASHRYWIDQVPSLCWEHRIT</sequence>